<dbReference type="AlphaFoldDB" id="A0AAV7PF16"/>
<keyword evidence="3" id="KW-1185">Reference proteome</keyword>
<reference evidence="2" key="1">
    <citation type="journal article" date="2022" name="bioRxiv">
        <title>Sequencing and chromosome-scale assembly of the giantPleurodeles waltlgenome.</title>
        <authorList>
            <person name="Brown T."/>
            <person name="Elewa A."/>
            <person name="Iarovenko S."/>
            <person name="Subramanian E."/>
            <person name="Araus A.J."/>
            <person name="Petzold A."/>
            <person name="Susuki M."/>
            <person name="Suzuki K.-i.T."/>
            <person name="Hayashi T."/>
            <person name="Toyoda A."/>
            <person name="Oliveira C."/>
            <person name="Osipova E."/>
            <person name="Leigh N.D."/>
            <person name="Simon A."/>
            <person name="Yun M.H."/>
        </authorList>
    </citation>
    <scope>NUCLEOTIDE SEQUENCE</scope>
    <source>
        <strain evidence="2">20211129_DDA</strain>
        <tissue evidence="2">Liver</tissue>
    </source>
</reference>
<proteinExistence type="predicted"/>
<dbReference type="EMBL" id="JANPWB010000011">
    <property type="protein sequence ID" value="KAJ1125822.1"/>
    <property type="molecule type" value="Genomic_DNA"/>
</dbReference>
<comment type="caution">
    <text evidence="2">The sequence shown here is derived from an EMBL/GenBank/DDBJ whole genome shotgun (WGS) entry which is preliminary data.</text>
</comment>
<dbReference type="Proteomes" id="UP001066276">
    <property type="component" value="Chromosome 7"/>
</dbReference>
<evidence type="ECO:0000256" key="1">
    <source>
        <dbReference type="SAM" id="MobiDB-lite"/>
    </source>
</evidence>
<sequence>MPGPLTVPSPLPWWNLVPQPSLSGTQEAFHSGGYLAYLLRHTNLTHAWKLWTGVACVQSEKKATCVKQLKAVGSSRIDTTCLECGSGIREAGGRAVLAITLDASARGITMLESKVEEGSGQEKLERPNIINWISGLSHRVPGGVTTDNRRGWEQPRAQRKGEVSGNYPDAKEAAVHKRPTDGSDIDWRVCDRELEMGKRPGVSALDGQVMKYELDYDEEEEE</sequence>
<organism evidence="2 3">
    <name type="scientific">Pleurodeles waltl</name>
    <name type="common">Iberian ribbed newt</name>
    <dbReference type="NCBI Taxonomy" id="8319"/>
    <lineage>
        <taxon>Eukaryota</taxon>
        <taxon>Metazoa</taxon>
        <taxon>Chordata</taxon>
        <taxon>Craniata</taxon>
        <taxon>Vertebrata</taxon>
        <taxon>Euteleostomi</taxon>
        <taxon>Amphibia</taxon>
        <taxon>Batrachia</taxon>
        <taxon>Caudata</taxon>
        <taxon>Salamandroidea</taxon>
        <taxon>Salamandridae</taxon>
        <taxon>Pleurodelinae</taxon>
        <taxon>Pleurodeles</taxon>
    </lineage>
</organism>
<gene>
    <name evidence="2" type="ORF">NDU88_004240</name>
</gene>
<evidence type="ECO:0000313" key="3">
    <source>
        <dbReference type="Proteomes" id="UP001066276"/>
    </source>
</evidence>
<feature type="region of interest" description="Disordered" evidence="1">
    <location>
        <begin position="143"/>
        <end position="185"/>
    </location>
</feature>
<feature type="compositionally biased region" description="Basic and acidic residues" evidence="1">
    <location>
        <begin position="169"/>
        <end position="185"/>
    </location>
</feature>
<evidence type="ECO:0000313" key="2">
    <source>
        <dbReference type="EMBL" id="KAJ1125822.1"/>
    </source>
</evidence>
<accession>A0AAV7PF16</accession>
<name>A0AAV7PF16_PLEWA</name>
<protein>
    <submittedName>
        <fullName evidence="2">Uncharacterized protein</fullName>
    </submittedName>
</protein>